<keyword evidence="1" id="KW-1133">Transmembrane helix</keyword>
<name>A0A410WUN4_9BACL</name>
<feature type="transmembrane region" description="Helical" evidence="1">
    <location>
        <begin position="67"/>
        <end position="93"/>
    </location>
</feature>
<keyword evidence="1" id="KW-0472">Membrane</keyword>
<accession>A0A410WUN4</accession>
<dbReference type="Proteomes" id="UP000288943">
    <property type="component" value="Chromosome"/>
</dbReference>
<dbReference type="GeneID" id="95375205"/>
<evidence type="ECO:0000313" key="5">
    <source>
        <dbReference type="Proteomes" id="UP001527202"/>
    </source>
</evidence>
<protein>
    <submittedName>
        <fullName evidence="3">DUF1772 domain-containing protein</fullName>
    </submittedName>
</protein>
<keyword evidence="1" id="KW-0812">Transmembrane</keyword>
<dbReference type="RefSeq" id="WP_042230799.1">
    <property type="nucleotide sequence ID" value="NZ_CP026520.1"/>
</dbReference>
<dbReference type="EMBL" id="CP026520">
    <property type="protein sequence ID" value="QAV18044.1"/>
    <property type="molecule type" value="Genomic_DNA"/>
</dbReference>
<evidence type="ECO:0000313" key="4">
    <source>
        <dbReference type="Proteomes" id="UP000288943"/>
    </source>
</evidence>
<keyword evidence="5" id="KW-1185">Reference proteome</keyword>
<feature type="transmembrane region" description="Helical" evidence="1">
    <location>
        <begin position="126"/>
        <end position="146"/>
    </location>
</feature>
<evidence type="ECO:0000313" key="2">
    <source>
        <dbReference type="EMBL" id="MCY9595183.1"/>
    </source>
</evidence>
<dbReference type="AlphaFoldDB" id="A0A410WUN4"/>
<dbReference type="Proteomes" id="UP001527202">
    <property type="component" value="Unassembled WGS sequence"/>
</dbReference>
<gene>
    <name evidence="2" type="ORF">M5X16_05250</name>
    <name evidence="3" type="ORF">PC41400_10345</name>
</gene>
<dbReference type="EMBL" id="JAMDMJ010000004">
    <property type="protein sequence ID" value="MCY9595183.1"/>
    <property type="molecule type" value="Genomic_DNA"/>
</dbReference>
<proteinExistence type="predicted"/>
<dbReference type="OrthoDB" id="772592at2"/>
<evidence type="ECO:0000256" key="1">
    <source>
        <dbReference type="SAM" id="Phobius"/>
    </source>
</evidence>
<reference evidence="2 5" key="2">
    <citation type="submission" date="2022-05" db="EMBL/GenBank/DDBJ databases">
        <title>Genome Sequencing of Bee-Associated Microbes.</title>
        <authorList>
            <person name="Dunlap C."/>
        </authorList>
    </citation>
    <scope>NUCLEOTIDE SEQUENCE [LARGE SCALE GENOMIC DNA]</scope>
    <source>
        <strain evidence="2 5">NRRL B-23120</strain>
    </source>
</reference>
<dbReference type="KEGG" id="pchi:PC41400_10345"/>
<evidence type="ECO:0000313" key="3">
    <source>
        <dbReference type="EMBL" id="QAV18044.1"/>
    </source>
</evidence>
<dbReference type="InterPro" id="IPR013901">
    <property type="entry name" value="Anthrone_oxy"/>
</dbReference>
<sequence length="152" mass="16429">MSGFIVAFAIAIMPGLNETGALSAVHSMNAINHAIGGSPLFFILFGGTGMLHIAGLVIALKNLKLPFVWLIICAAGIYLCGVLFVTLCLNIPLNKEMAGLDLTISRNDLVAGDILARWVFWNQTRAVSSLMSVLLLAIYLRSIYFMNHGFQS</sequence>
<dbReference type="Pfam" id="PF08592">
    <property type="entry name" value="Anthrone_oxy"/>
    <property type="match status" value="1"/>
</dbReference>
<organism evidence="3 4">
    <name type="scientific">Paenibacillus chitinolyticus</name>
    <dbReference type="NCBI Taxonomy" id="79263"/>
    <lineage>
        <taxon>Bacteria</taxon>
        <taxon>Bacillati</taxon>
        <taxon>Bacillota</taxon>
        <taxon>Bacilli</taxon>
        <taxon>Bacillales</taxon>
        <taxon>Paenibacillaceae</taxon>
        <taxon>Paenibacillus</taxon>
    </lineage>
</organism>
<feature type="transmembrane region" description="Helical" evidence="1">
    <location>
        <begin position="39"/>
        <end position="60"/>
    </location>
</feature>
<reference evidence="3 4" key="1">
    <citation type="submission" date="2018-01" db="EMBL/GenBank/DDBJ databases">
        <title>The whole genome sequencing and assembly of Paenibacillus chitinolyticus KCCM 41400 strain.</title>
        <authorList>
            <person name="Kim J.-Y."/>
            <person name="Park M.-K."/>
            <person name="Lee Y.-J."/>
            <person name="Yi H."/>
            <person name="Bahn Y.-S."/>
            <person name="Kim J.F."/>
            <person name="Lee D.-W."/>
        </authorList>
    </citation>
    <scope>NUCLEOTIDE SEQUENCE [LARGE SCALE GENOMIC DNA]</scope>
    <source>
        <strain evidence="3 4">KCCM 41400</strain>
    </source>
</reference>